<protein>
    <recommendedName>
        <fullName evidence="1">F-box domain-containing protein</fullName>
    </recommendedName>
</protein>
<dbReference type="SUPFAM" id="SSF81383">
    <property type="entry name" value="F-box domain"/>
    <property type="match status" value="1"/>
</dbReference>
<name>A0A8J5ZK43_9ROSI</name>
<gene>
    <name evidence="2" type="ORF">CXB51_015373</name>
</gene>
<evidence type="ECO:0000313" key="2">
    <source>
        <dbReference type="EMBL" id="KAG8490279.1"/>
    </source>
</evidence>
<dbReference type="InterPro" id="IPR013187">
    <property type="entry name" value="F-box-assoc_dom_typ3"/>
</dbReference>
<feature type="domain" description="F-box" evidence="1">
    <location>
        <begin position="7"/>
        <end position="52"/>
    </location>
</feature>
<accession>A0A8J5ZK43</accession>
<dbReference type="OrthoDB" id="958703at2759"/>
<dbReference type="NCBIfam" id="TIGR01640">
    <property type="entry name" value="F_box_assoc_1"/>
    <property type="match status" value="1"/>
</dbReference>
<evidence type="ECO:0000259" key="1">
    <source>
        <dbReference type="PROSITE" id="PS50181"/>
    </source>
</evidence>
<dbReference type="Pfam" id="PF00646">
    <property type="entry name" value="F-box"/>
    <property type="match status" value="1"/>
</dbReference>
<evidence type="ECO:0000313" key="3">
    <source>
        <dbReference type="Proteomes" id="UP000701853"/>
    </source>
</evidence>
<dbReference type="Proteomes" id="UP000701853">
    <property type="component" value="Chromosome 6"/>
</dbReference>
<dbReference type="AlphaFoldDB" id="A0A8J5ZK43"/>
<reference evidence="2 3" key="1">
    <citation type="journal article" date="2021" name="bioRxiv">
        <title>The Gossypium anomalum genome as a resource for cotton improvement and evolutionary analysis of hybrid incompatibility.</title>
        <authorList>
            <person name="Grover C.E."/>
            <person name="Yuan D."/>
            <person name="Arick M.A."/>
            <person name="Miller E.R."/>
            <person name="Hu G."/>
            <person name="Peterson D.G."/>
            <person name="Wendel J.F."/>
            <person name="Udall J.A."/>
        </authorList>
    </citation>
    <scope>NUCLEOTIDE SEQUENCE [LARGE SCALE GENOMIC DNA]</scope>
    <source>
        <strain evidence="2">JFW-Udall</strain>
        <tissue evidence="2">Leaf</tissue>
    </source>
</reference>
<dbReference type="PANTHER" id="PTHR31672:SF13">
    <property type="entry name" value="F-BOX PROTEIN CPR30-LIKE"/>
    <property type="match status" value="1"/>
</dbReference>
<dbReference type="EMBL" id="JAHUZN010000006">
    <property type="protein sequence ID" value="KAG8490279.1"/>
    <property type="molecule type" value="Genomic_DNA"/>
</dbReference>
<dbReference type="InterPro" id="IPR017451">
    <property type="entry name" value="F-box-assoc_interact_dom"/>
</dbReference>
<dbReference type="InterPro" id="IPR050796">
    <property type="entry name" value="SCF_F-box_component"/>
</dbReference>
<organism evidence="2 3">
    <name type="scientific">Gossypium anomalum</name>
    <dbReference type="NCBI Taxonomy" id="47600"/>
    <lineage>
        <taxon>Eukaryota</taxon>
        <taxon>Viridiplantae</taxon>
        <taxon>Streptophyta</taxon>
        <taxon>Embryophyta</taxon>
        <taxon>Tracheophyta</taxon>
        <taxon>Spermatophyta</taxon>
        <taxon>Magnoliopsida</taxon>
        <taxon>eudicotyledons</taxon>
        <taxon>Gunneridae</taxon>
        <taxon>Pentapetalae</taxon>
        <taxon>rosids</taxon>
        <taxon>malvids</taxon>
        <taxon>Malvales</taxon>
        <taxon>Malvaceae</taxon>
        <taxon>Malvoideae</taxon>
        <taxon>Gossypium</taxon>
    </lineage>
</organism>
<keyword evidence="3" id="KW-1185">Reference proteome</keyword>
<proteinExistence type="predicted"/>
<dbReference type="InterPro" id="IPR036047">
    <property type="entry name" value="F-box-like_dom_sf"/>
</dbReference>
<dbReference type="Pfam" id="PF08268">
    <property type="entry name" value="FBA_3"/>
    <property type="match status" value="1"/>
</dbReference>
<dbReference type="PROSITE" id="PS50181">
    <property type="entry name" value="FBOX"/>
    <property type="match status" value="1"/>
</dbReference>
<dbReference type="InterPro" id="IPR001810">
    <property type="entry name" value="F-box_dom"/>
</dbReference>
<dbReference type="CDD" id="cd22157">
    <property type="entry name" value="F-box_AtFBW1-like"/>
    <property type="match status" value="1"/>
</dbReference>
<comment type="caution">
    <text evidence="2">The sequence shown here is derived from an EMBL/GenBank/DDBJ whole genome shotgun (WGS) entry which is preliminary data.</text>
</comment>
<dbReference type="PANTHER" id="PTHR31672">
    <property type="entry name" value="BNACNNG10540D PROTEIN"/>
    <property type="match status" value="1"/>
</dbReference>
<dbReference type="Gene3D" id="1.20.1280.50">
    <property type="match status" value="1"/>
</dbReference>
<sequence>MMRRKEFVGSFQVPEEIEREILSRLPVKSLFRFKTVKRSWRNLIEDSTFIAMHLNCYGSNTDGFFIHECYSYGIQLSRSLFDQPRKFIIGSINGLVCLSNTIRCFLKKDDRLRIHICNPSTREIMELPQCYHDHNDFLFGIGFGFCRKLNDYKVVKVSNRRDSSSSEVQVQVYSSNMNSWKRIKIENPSSWALLPLYRGNGCFNGAFHWQGLKKSSSKKIIKTIVSFQFDEEVFREINLPNDPDFQGNVEFFITEYRDFFSSLVVKPEPNVNVYKVWVMKEYGVSDSWIKQLNIEVPISQDQVIFRSIRDIKYKDILFQDSHHRFTWYDTKSKQMDGQSQLLLQWYCIRCKESLVSLSQKRLEKRKTSSFDIEQCRNRNPSQCPINIFTGV</sequence>